<dbReference type="AlphaFoldDB" id="A0A3B0BM20"/>
<dbReference type="EMBL" id="RBAH01000025">
    <property type="protein sequence ID" value="RKN74202.1"/>
    <property type="molecule type" value="Genomic_DNA"/>
</dbReference>
<dbReference type="Proteomes" id="UP000282311">
    <property type="component" value="Unassembled WGS sequence"/>
</dbReference>
<name>A0A3B0BM20_9BACL</name>
<reference evidence="2 3" key="1">
    <citation type="journal article" date="2007" name="Int. J. Syst. Evol. Microbiol.">
        <title>Paenibacillus ginsengarvi sp. nov., isolated from soil from ginseng cultivation.</title>
        <authorList>
            <person name="Yoon M.H."/>
            <person name="Ten L.N."/>
            <person name="Im W.T."/>
        </authorList>
    </citation>
    <scope>NUCLEOTIDE SEQUENCE [LARGE SCALE GENOMIC DNA]</scope>
    <source>
        <strain evidence="2 3">KCTC 13059</strain>
    </source>
</reference>
<feature type="compositionally biased region" description="Basic and acidic residues" evidence="1">
    <location>
        <begin position="75"/>
        <end position="86"/>
    </location>
</feature>
<evidence type="ECO:0000256" key="1">
    <source>
        <dbReference type="SAM" id="MobiDB-lite"/>
    </source>
</evidence>
<gene>
    <name evidence="2" type="ORF">D7M11_27525</name>
</gene>
<keyword evidence="3" id="KW-1185">Reference proteome</keyword>
<dbReference type="RefSeq" id="WP_120750472.1">
    <property type="nucleotide sequence ID" value="NZ_RBAH01000025.1"/>
</dbReference>
<accession>A0A3B0BM20</accession>
<feature type="compositionally biased region" description="Low complexity" evidence="1">
    <location>
        <begin position="96"/>
        <end position="105"/>
    </location>
</feature>
<sequence>MNRSKWLKWQIGAGAAAAVFFMFQTVRASPEFEQAHQMALASISGVPVAPTPRQPLLGGDSGRMGQSAPPGRSGGRQERRPVREDGGGGGQLSQPNMNNNNGTTTPSEQPQIRTRTRRS</sequence>
<comment type="caution">
    <text evidence="2">The sequence shown here is derived from an EMBL/GenBank/DDBJ whole genome shotgun (WGS) entry which is preliminary data.</text>
</comment>
<feature type="region of interest" description="Disordered" evidence="1">
    <location>
        <begin position="43"/>
        <end position="119"/>
    </location>
</feature>
<protein>
    <submittedName>
        <fullName evidence="2">Uncharacterized protein</fullName>
    </submittedName>
</protein>
<organism evidence="2 3">
    <name type="scientific">Paenibacillus ginsengarvi</name>
    <dbReference type="NCBI Taxonomy" id="400777"/>
    <lineage>
        <taxon>Bacteria</taxon>
        <taxon>Bacillati</taxon>
        <taxon>Bacillota</taxon>
        <taxon>Bacilli</taxon>
        <taxon>Bacillales</taxon>
        <taxon>Paenibacillaceae</taxon>
        <taxon>Paenibacillus</taxon>
    </lineage>
</organism>
<evidence type="ECO:0000313" key="3">
    <source>
        <dbReference type="Proteomes" id="UP000282311"/>
    </source>
</evidence>
<dbReference type="OrthoDB" id="2632051at2"/>
<evidence type="ECO:0000313" key="2">
    <source>
        <dbReference type="EMBL" id="RKN74202.1"/>
    </source>
</evidence>
<proteinExistence type="predicted"/>